<comment type="caution">
    <text evidence="1">The sequence shown here is derived from an EMBL/GenBank/DDBJ whole genome shotgun (WGS) entry which is preliminary data.</text>
</comment>
<evidence type="ECO:0000313" key="2">
    <source>
        <dbReference type="Proteomes" id="UP000620327"/>
    </source>
</evidence>
<evidence type="ECO:0000313" key="1">
    <source>
        <dbReference type="EMBL" id="MBC5771576.1"/>
    </source>
</evidence>
<organism evidence="1 2">
    <name type="scientific">Dysosmobacter segnis</name>
    <dbReference type="NCBI Taxonomy" id="2763042"/>
    <lineage>
        <taxon>Bacteria</taxon>
        <taxon>Bacillati</taxon>
        <taxon>Bacillota</taxon>
        <taxon>Clostridia</taxon>
        <taxon>Eubacteriales</taxon>
        <taxon>Oscillospiraceae</taxon>
        <taxon>Dysosmobacter</taxon>
    </lineage>
</organism>
<dbReference type="RefSeq" id="WP_187015767.1">
    <property type="nucleotide sequence ID" value="NZ_JACOQI010000018.1"/>
</dbReference>
<protein>
    <submittedName>
        <fullName evidence="1">Uncharacterized protein</fullName>
    </submittedName>
</protein>
<dbReference type="Pfam" id="PF19553">
    <property type="entry name" value="DUF6076"/>
    <property type="match status" value="1"/>
</dbReference>
<dbReference type="InterPro" id="IPR045722">
    <property type="entry name" value="DUF6076"/>
</dbReference>
<reference evidence="1" key="1">
    <citation type="submission" date="2020-08" db="EMBL/GenBank/DDBJ databases">
        <title>Genome public.</title>
        <authorList>
            <person name="Liu C."/>
            <person name="Sun Q."/>
        </authorList>
    </citation>
    <scope>NUCLEOTIDE SEQUENCE</scope>
    <source>
        <strain evidence="1">BX15</strain>
    </source>
</reference>
<gene>
    <name evidence="1" type="ORF">H8Z83_14845</name>
</gene>
<dbReference type="EMBL" id="JACOQI010000018">
    <property type="protein sequence ID" value="MBC5771576.1"/>
    <property type="molecule type" value="Genomic_DNA"/>
</dbReference>
<dbReference type="Proteomes" id="UP000620327">
    <property type="component" value="Unassembled WGS sequence"/>
</dbReference>
<keyword evidence="2" id="KW-1185">Reference proteome</keyword>
<dbReference type="AlphaFoldDB" id="A0A923S8C7"/>
<proteinExistence type="predicted"/>
<accession>A0A923S8C7</accession>
<name>A0A923S8C7_9FIRM</name>
<sequence>MEEWFSRFFQDLQLQLGLRDPKLTAPEKNISGIFLETDTGENIDILLVGKDGRVEELRGRTPAEELVRFTSLDFAEYHAVIQRLWTEHPLFLERMDVPYSDYEDFEKQISDLPDWIKRIDTISAFYASEHLRDAMAMQDNGSPIFPSEKGAAVLRALDEPCRAQLRIRNLLEIGFADYERAAQWERYGALEEAYPALMHQFFPCRPMPFGHRLRYTVENTFELYLLELQLYFRQKKKRIARCECCWQYFIPKTSAETHYCDRVIDGLSCKALGPKLKGKDGAALDEALRIYNVLRHRMEERRNRYEDAPPDQRDRLKPVSDARYQEWISAAVKVRGRYLKGKISASDFLREIDSFGELETYEVEQVSLPEPDSTAWRRHIKGNLDFDPAINYRGFMHLDLREENAEWKVWTPEEQENIARGGHRSLREKYKK</sequence>